<dbReference type="EMBL" id="CATOUU010001176">
    <property type="protein sequence ID" value="CAI9977006.1"/>
    <property type="molecule type" value="Genomic_DNA"/>
</dbReference>
<evidence type="ECO:0000313" key="4">
    <source>
        <dbReference type="Proteomes" id="UP001642409"/>
    </source>
</evidence>
<evidence type="ECO:0000313" key="3">
    <source>
        <dbReference type="EMBL" id="CAL6067189.1"/>
    </source>
</evidence>
<sequence>MFGDEMIYEKYNIEHIPVEKFSLNPKSFHKVDFKGKKMNSYIDGPENGPKLFFIHGFNFFVEMYSTLINELILTCRVLSVDLPGHGHTDAFEDYSVNTFQEAIMTTLDHYDFKDFTLVGHSMGGQLSIMCTGDSRFSKYNISRTVAFCPSGIKVNISFGQWCLRSGLGRIMERFAFPDNLSQAFPLFPSEIKKSLFDVHFNVIKQNKQKYLTRQTKMCRTFPWEGAKNEFQMAENERVKVVFATNDVCVNTQFCYQQIKGNSKWNVKVEKGLHELPIIRPVWAAQLIRDFE</sequence>
<dbReference type="Gene3D" id="3.40.50.1820">
    <property type="entry name" value="alpha/beta hydrolase"/>
    <property type="match status" value="1"/>
</dbReference>
<gene>
    <name evidence="3" type="ORF">HINF_LOCUS52905</name>
    <name evidence="2" type="ORF">HINF_LOCUS64651</name>
</gene>
<dbReference type="EMBL" id="CAXDID020000266">
    <property type="protein sequence ID" value="CAL6067189.1"/>
    <property type="molecule type" value="Genomic_DNA"/>
</dbReference>
<evidence type="ECO:0000313" key="2">
    <source>
        <dbReference type="EMBL" id="CAI9977006.1"/>
    </source>
</evidence>
<organism evidence="2">
    <name type="scientific">Hexamita inflata</name>
    <dbReference type="NCBI Taxonomy" id="28002"/>
    <lineage>
        <taxon>Eukaryota</taxon>
        <taxon>Metamonada</taxon>
        <taxon>Diplomonadida</taxon>
        <taxon>Hexamitidae</taxon>
        <taxon>Hexamitinae</taxon>
        <taxon>Hexamita</taxon>
    </lineage>
</organism>
<dbReference type="PRINTS" id="PR00111">
    <property type="entry name" value="ABHYDROLASE"/>
</dbReference>
<dbReference type="InterPro" id="IPR000073">
    <property type="entry name" value="AB_hydrolase_1"/>
</dbReference>
<dbReference type="GO" id="GO:0016787">
    <property type="term" value="F:hydrolase activity"/>
    <property type="evidence" value="ECO:0007669"/>
    <property type="project" value="UniProtKB-KW"/>
</dbReference>
<accession>A0AA86V5B0</accession>
<name>A0AA86V5B0_9EUKA</name>
<protein>
    <submittedName>
        <fullName evidence="2">Alpha/beta hydrolase family protein</fullName>
    </submittedName>
    <submittedName>
        <fullName evidence="3">Alpha/beta_hydrolase family protein</fullName>
    </submittedName>
</protein>
<evidence type="ECO:0000259" key="1">
    <source>
        <dbReference type="Pfam" id="PF12697"/>
    </source>
</evidence>
<dbReference type="InterPro" id="IPR029058">
    <property type="entry name" value="AB_hydrolase_fold"/>
</dbReference>
<keyword evidence="2" id="KW-0378">Hydrolase</keyword>
<dbReference type="AlphaFoldDB" id="A0AA86V5B0"/>
<dbReference type="InterPro" id="IPR050266">
    <property type="entry name" value="AB_hydrolase_sf"/>
</dbReference>
<keyword evidence="4" id="KW-1185">Reference proteome</keyword>
<dbReference type="PANTHER" id="PTHR43798">
    <property type="entry name" value="MONOACYLGLYCEROL LIPASE"/>
    <property type="match status" value="1"/>
</dbReference>
<reference evidence="2" key="1">
    <citation type="submission" date="2023-06" db="EMBL/GenBank/DDBJ databases">
        <authorList>
            <person name="Kurt Z."/>
        </authorList>
    </citation>
    <scope>NUCLEOTIDE SEQUENCE</scope>
</reference>
<dbReference type="Proteomes" id="UP001642409">
    <property type="component" value="Unassembled WGS sequence"/>
</dbReference>
<comment type="caution">
    <text evidence="2">The sequence shown here is derived from an EMBL/GenBank/DDBJ whole genome shotgun (WGS) entry which is preliminary data.</text>
</comment>
<dbReference type="Pfam" id="PF12697">
    <property type="entry name" value="Abhydrolase_6"/>
    <property type="match status" value="1"/>
</dbReference>
<feature type="domain" description="AB hydrolase-1" evidence="1">
    <location>
        <begin position="51"/>
        <end position="197"/>
    </location>
</feature>
<proteinExistence type="predicted"/>
<reference evidence="3 4" key="2">
    <citation type="submission" date="2024-07" db="EMBL/GenBank/DDBJ databases">
        <authorList>
            <person name="Akdeniz Z."/>
        </authorList>
    </citation>
    <scope>NUCLEOTIDE SEQUENCE [LARGE SCALE GENOMIC DNA]</scope>
</reference>
<dbReference type="SUPFAM" id="SSF53474">
    <property type="entry name" value="alpha/beta-Hydrolases"/>
    <property type="match status" value="1"/>
</dbReference>